<dbReference type="Proteomes" id="UP000887226">
    <property type="component" value="Unassembled WGS sequence"/>
</dbReference>
<organism evidence="2 3">
    <name type="scientific">Calycina marina</name>
    <dbReference type="NCBI Taxonomy" id="1763456"/>
    <lineage>
        <taxon>Eukaryota</taxon>
        <taxon>Fungi</taxon>
        <taxon>Dikarya</taxon>
        <taxon>Ascomycota</taxon>
        <taxon>Pezizomycotina</taxon>
        <taxon>Leotiomycetes</taxon>
        <taxon>Helotiales</taxon>
        <taxon>Pezizellaceae</taxon>
        <taxon>Calycina</taxon>
    </lineage>
</organism>
<dbReference type="EMBL" id="MU253797">
    <property type="protein sequence ID" value="KAG9246641.1"/>
    <property type="molecule type" value="Genomic_DNA"/>
</dbReference>
<comment type="caution">
    <text evidence="2">The sequence shown here is derived from an EMBL/GenBank/DDBJ whole genome shotgun (WGS) entry which is preliminary data.</text>
</comment>
<feature type="compositionally biased region" description="Basic and acidic residues" evidence="1">
    <location>
        <begin position="49"/>
        <end position="58"/>
    </location>
</feature>
<reference evidence="2" key="1">
    <citation type="journal article" date="2021" name="IMA Fungus">
        <title>Genomic characterization of three marine fungi, including Emericellopsis atlantica sp. nov. with signatures of a generalist lifestyle and marine biomass degradation.</title>
        <authorList>
            <person name="Hagestad O.C."/>
            <person name="Hou L."/>
            <person name="Andersen J.H."/>
            <person name="Hansen E.H."/>
            <person name="Altermark B."/>
            <person name="Li C."/>
            <person name="Kuhnert E."/>
            <person name="Cox R.J."/>
            <person name="Crous P.W."/>
            <person name="Spatafora J.W."/>
            <person name="Lail K."/>
            <person name="Amirebrahimi M."/>
            <person name="Lipzen A."/>
            <person name="Pangilinan J."/>
            <person name="Andreopoulos W."/>
            <person name="Hayes R.D."/>
            <person name="Ng V."/>
            <person name="Grigoriev I.V."/>
            <person name="Jackson S.A."/>
            <person name="Sutton T.D.S."/>
            <person name="Dobson A.D.W."/>
            <person name="Rama T."/>
        </authorList>
    </citation>
    <scope>NUCLEOTIDE SEQUENCE</scope>
    <source>
        <strain evidence="2">TRa3180A</strain>
    </source>
</reference>
<evidence type="ECO:0000256" key="1">
    <source>
        <dbReference type="SAM" id="MobiDB-lite"/>
    </source>
</evidence>
<protein>
    <submittedName>
        <fullName evidence="2">Uncharacterized protein</fullName>
    </submittedName>
</protein>
<dbReference type="AlphaFoldDB" id="A0A9P7Z7D7"/>
<keyword evidence="3" id="KW-1185">Reference proteome</keyword>
<sequence length="147" mass="16422">MYLTTYAIPCVLAFTSFTNAIPIAGSSLHATHITPEFPENSSEAASGEETAHSPDHKANQMPHMRRPSGPNERRKASNLPRAPLTTFMDKVIECQNLKAWRLLLHHHTKARITALPDQAEDGRFRSARGLWRVNGDGAWPAVNWISR</sequence>
<proteinExistence type="predicted"/>
<evidence type="ECO:0000313" key="3">
    <source>
        <dbReference type="Proteomes" id="UP000887226"/>
    </source>
</evidence>
<accession>A0A9P7Z7D7</accession>
<evidence type="ECO:0000313" key="2">
    <source>
        <dbReference type="EMBL" id="KAG9246641.1"/>
    </source>
</evidence>
<feature type="region of interest" description="Disordered" evidence="1">
    <location>
        <begin position="37"/>
        <end position="80"/>
    </location>
</feature>
<name>A0A9P7Z7D7_9HELO</name>
<gene>
    <name evidence="2" type="ORF">BJ878DRAFT_478118</name>
</gene>